<dbReference type="PANTHER" id="PTHR30255:SF2">
    <property type="entry name" value="SINGLE-STRANDED-DNA-SPECIFIC EXONUCLEASE RECJ"/>
    <property type="match status" value="1"/>
</dbReference>
<dbReference type="GO" id="GO:0008409">
    <property type="term" value="F:5'-3' exonuclease activity"/>
    <property type="evidence" value="ECO:0007669"/>
    <property type="project" value="InterPro"/>
</dbReference>
<accession>A0A381NI19</accession>
<dbReference type="InterPro" id="IPR038763">
    <property type="entry name" value="DHH_sf"/>
</dbReference>
<dbReference type="GO" id="GO:0006281">
    <property type="term" value="P:DNA repair"/>
    <property type="evidence" value="ECO:0007669"/>
    <property type="project" value="InterPro"/>
</dbReference>
<evidence type="ECO:0000313" key="9">
    <source>
        <dbReference type="EMBL" id="SUZ54177.1"/>
    </source>
</evidence>
<protein>
    <recommendedName>
        <fullName evidence="2">Single-stranded-DNA-specific exonuclease RecJ</fullName>
    </recommendedName>
</protein>
<evidence type="ECO:0000259" key="7">
    <source>
        <dbReference type="Pfam" id="PF02272"/>
    </source>
</evidence>
<dbReference type="InterPro" id="IPR003156">
    <property type="entry name" value="DHHA1_dom"/>
</dbReference>
<dbReference type="InterPro" id="IPR004610">
    <property type="entry name" value="RecJ"/>
</dbReference>
<evidence type="ECO:0000256" key="5">
    <source>
        <dbReference type="ARBA" id="ARBA00022839"/>
    </source>
</evidence>
<keyword evidence="3" id="KW-0540">Nuclease</keyword>
<dbReference type="Pfam" id="PF01368">
    <property type="entry name" value="DHH"/>
    <property type="match status" value="1"/>
</dbReference>
<keyword evidence="5" id="KW-0269">Exonuclease</keyword>
<dbReference type="InterPro" id="IPR051673">
    <property type="entry name" value="SSDNA_exonuclease_RecJ"/>
</dbReference>
<dbReference type="GO" id="GO:0006310">
    <property type="term" value="P:DNA recombination"/>
    <property type="evidence" value="ECO:0007669"/>
    <property type="project" value="InterPro"/>
</dbReference>
<evidence type="ECO:0000256" key="3">
    <source>
        <dbReference type="ARBA" id="ARBA00022722"/>
    </source>
</evidence>
<evidence type="ECO:0000256" key="1">
    <source>
        <dbReference type="ARBA" id="ARBA00005915"/>
    </source>
</evidence>
<sequence length="594" mass="66506">MTIIPIHRETEFGLLSNLTHFYMIEPEWKFKSVNEDCVNQVAETFSLPHTIARVMSLRGINSRADSKEFFYSDINQMHDPFLMADMDKAVERILTAISEKKSILIFGDYDVDGTTSAAFLTLFFRSINVESHYYIPSREKEGYGISTQGIDYAKYIGADIFITCDCGINAFEKVAYANEKELDVIITDHHKPDKALPDAYAIVNPNRFDCPYPFKGLCGASVAFKLALAICEKGGYDPGYAWENSDVVTLGIAADLVPIKDENRIIVHHGIQQMKKETNLGIAALQRTGGLLGKEITVGRLVFWMAPKINAAGRLGDASRAVKLLTTQNPILAKEIAEELEVENNRRKDITLQITNDALYMVNTHCDLENENAIVLGHKNWHPGVIGIVASRIKETFARPAIIMSLDDSEGKGSCRSIRGFDMVDALRDCKEFLTGFGGHPIAAGLSMNSADFNSFKEKFIQIANDKISTDDLIPTIYVDSMLNLEELNSRMIKFLNAMEPYGPGNMRPVFVTNNLFVDGIPKLLGKDQNTLKFSVKQNKTPFESIGFNMAEHYEKLIQNAPIDIAYVVGENYWNGQRTIQLELKDIKLSKNYA</sequence>
<gene>
    <name evidence="9" type="ORF">METZ01_LOCUS7031</name>
</gene>
<dbReference type="Pfam" id="PF17768">
    <property type="entry name" value="RecJ_OB"/>
    <property type="match status" value="1"/>
</dbReference>
<evidence type="ECO:0000256" key="4">
    <source>
        <dbReference type="ARBA" id="ARBA00022801"/>
    </source>
</evidence>
<dbReference type="NCBIfam" id="TIGR00644">
    <property type="entry name" value="recJ"/>
    <property type="match status" value="1"/>
</dbReference>
<name>A0A381NI19_9ZZZZ</name>
<feature type="domain" description="RecJ OB" evidence="8">
    <location>
        <begin position="479"/>
        <end position="586"/>
    </location>
</feature>
<keyword evidence="4" id="KW-0378">Hydrolase</keyword>
<reference evidence="9" key="1">
    <citation type="submission" date="2018-05" db="EMBL/GenBank/DDBJ databases">
        <authorList>
            <person name="Lanie J.A."/>
            <person name="Ng W.-L."/>
            <person name="Kazmierczak K.M."/>
            <person name="Andrzejewski T.M."/>
            <person name="Davidsen T.M."/>
            <person name="Wayne K.J."/>
            <person name="Tettelin H."/>
            <person name="Glass J.I."/>
            <person name="Rusch D."/>
            <person name="Podicherti R."/>
            <person name="Tsui H.-C.T."/>
            <person name="Winkler M.E."/>
        </authorList>
    </citation>
    <scope>NUCLEOTIDE SEQUENCE</scope>
</reference>
<dbReference type="SUPFAM" id="SSF64182">
    <property type="entry name" value="DHH phosphoesterases"/>
    <property type="match status" value="1"/>
</dbReference>
<proteinExistence type="inferred from homology"/>
<dbReference type="InterPro" id="IPR041122">
    <property type="entry name" value="RecJ_OB"/>
</dbReference>
<dbReference type="Gene3D" id="3.10.310.30">
    <property type="match status" value="1"/>
</dbReference>
<feature type="domain" description="DDH" evidence="6">
    <location>
        <begin position="102"/>
        <end position="231"/>
    </location>
</feature>
<dbReference type="Pfam" id="PF02272">
    <property type="entry name" value="DHHA1"/>
    <property type="match status" value="1"/>
</dbReference>
<dbReference type="EMBL" id="UINC01000373">
    <property type="protein sequence ID" value="SUZ54177.1"/>
    <property type="molecule type" value="Genomic_DNA"/>
</dbReference>
<organism evidence="9">
    <name type="scientific">marine metagenome</name>
    <dbReference type="NCBI Taxonomy" id="408172"/>
    <lineage>
        <taxon>unclassified sequences</taxon>
        <taxon>metagenomes</taxon>
        <taxon>ecological metagenomes</taxon>
    </lineage>
</organism>
<evidence type="ECO:0000256" key="2">
    <source>
        <dbReference type="ARBA" id="ARBA00019841"/>
    </source>
</evidence>
<dbReference type="InterPro" id="IPR001667">
    <property type="entry name" value="DDH_dom"/>
</dbReference>
<dbReference type="GO" id="GO:0003676">
    <property type="term" value="F:nucleic acid binding"/>
    <property type="evidence" value="ECO:0007669"/>
    <property type="project" value="InterPro"/>
</dbReference>
<dbReference type="PANTHER" id="PTHR30255">
    <property type="entry name" value="SINGLE-STRANDED-DNA-SPECIFIC EXONUCLEASE RECJ"/>
    <property type="match status" value="1"/>
</dbReference>
<evidence type="ECO:0000259" key="8">
    <source>
        <dbReference type="Pfam" id="PF17768"/>
    </source>
</evidence>
<evidence type="ECO:0000259" key="6">
    <source>
        <dbReference type="Pfam" id="PF01368"/>
    </source>
</evidence>
<dbReference type="Gene3D" id="3.90.1640.30">
    <property type="match status" value="1"/>
</dbReference>
<dbReference type="AlphaFoldDB" id="A0A381NI19"/>
<feature type="domain" description="DHHA1" evidence="7">
    <location>
        <begin position="371"/>
        <end position="464"/>
    </location>
</feature>
<comment type="similarity">
    <text evidence="1">Belongs to the RecJ family.</text>
</comment>